<dbReference type="InterPro" id="IPR028082">
    <property type="entry name" value="Peripla_BP_I"/>
</dbReference>
<evidence type="ECO:0000256" key="6">
    <source>
        <dbReference type="ARBA" id="ARBA00023136"/>
    </source>
</evidence>
<organism evidence="14 15">
    <name type="scientific">Citrullus colocynthis</name>
    <name type="common">colocynth</name>
    <dbReference type="NCBI Taxonomy" id="252529"/>
    <lineage>
        <taxon>Eukaryota</taxon>
        <taxon>Viridiplantae</taxon>
        <taxon>Streptophyta</taxon>
        <taxon>Embryophyta</taxon>
        <taxon>Tracheophyta</taxon>
        <taxon>Spermatophyta</taxon>
        <taxon>Magnoliopsida</taxon>
        <taxon>eudicotyledons</taxon>
        <taxon>Gunneridae</taxon>
        <taxon>Pentapetalae</taxon>
        <taxon>rosids</taxon>
        <taxon>fabids</taxon>
        <taxon>Cucurbitales</taxon>
        <taxon>Cucurbitaceae</taxon>
        <taxon>Benincaseae</taxon>
        <taxon>Citrullus</taxon>
    </lineage>
</organism>
<evidence type="ECO:0000256" key="8">
    <source>
        <dbReference type="ARBA" id="ARBA00023180"/>
    </source>
</evidence>
<dbReference type="PANTHER" id="PTHR18966">
    <property type="entry name" value="IONOTROPIC GLUTAMATE RECEPTOR"/>
    <property type="match status" value="1"/>
</dbReference>
<evidence type="ECO:0000256" key="9">
    <source>
        <dbReference type="ARBA" id="ARBA00023286"/>
    </source>
</evidence>
<dbReference type="SUPFAM" id="SSF53822">
    <property type="entry name" value="Periplasmic binding protein-like I"/>
    <property type="match status" value="1"/>
</dbReference>
<dbReference type="Gene3D" id="3.40.190.10">
    <property type="entry name" value="Periplasmic binding protein-like II"/>
    <property type="match status" value="1"/>
</dbReference>
<dbReference type="InterPro" id="IPR015683">
    <property type="entry name" value="Ionotropic_Glu_rcpt"/>
</dbReference>
<keyword evidence="6 11" id="KW-0472">Membrane</keyword>
<evidence type="ECO:0000256" key="7">
    <source>
        <dbReference type="ARBA" id="ARBA00023170"/>
    </source>
</evidence>
<dbReference type="Gene3D" id="1.10.287.70">
    <property type="match status" value="1"/>
</dbReference>
<dbReference type="InterPro" id="IPR001320">
    <property type="entry name" value="Iontro_rcpt_C"/>
</dbReference>
<reference evidence="14 15" key="1">
    <citation type="submission" date="2024-03" db="EMBL/GenBank/DDBJ databases">
        <authorList>
            <person name="Gkanogiannis A."/>
            <person name="Becerra Lopez-Lavalle L."/>
        </authorList>
    </citation>
    <scope>NUCLEOTIDE SEQUENCE [LARGE SCALE GENOMIC DNA]</scope>
</reference>
<evidence type="ECO:0000313" key="15">
    <source>
        <dbReference type="Proteomes" id="UP001642487"/>
    </source>
</evidence>
<feature type="transmembrane region" description="Helical" evidence="11">
    <location>
        <begin position="594"/>
        <end position="612"/>
    </location>
</feature>
<evidence type="ECO:0000256" key="4">
    <source>
        <dbReference type="ARBA" id="ARBA00022989"/>
    </source>
</evidence>
<proteinExistence type="predicted"/>
<dbReference type="SMART" id="SM00079">
    <property type="entry name" value="PBPe"/>
    <property type="match status" value="1"/>
</dbReference>
<keyword evidence="15" id="KW-1185">Reference proteome</keyword>
<keyword evidence="9" id="KW-1071">Ligand-gated ion channel</keyword>
<keyword evidence="10" id="KW-0407">Ion channel</keyword>
<accession>A0ABP0XWM9</accession>
<dbReference type="InterPro" id="IPR019594">
    <property type="entry name" value="Glu/Gly-bd"/>
</dbReference>
<keyword evidence="3 11" id="KW-0812">Transmembrane</keyword>
<keyword evidence="8" id="KW-0325">Glycoprotein</keyword>
<evidence type="ECO:0000256" key="3">
    <source>
        <dbReference type="ARBA" id="ARBA00022692"/>
    </source>
</evidence>
<dbReference type="Proteomes" id="UP001642487">
    <property type="component" value="Chromosome 11"/>
</dbReference>
<evidence type="ECO:0000256" key="2">
    <source>
        <dbReference type="ARBA" id="ARBA00022448"/>
    </source>
</evidence>
<dbReference type="Pfam" id="PF10613">
    <property type="entry name" value="Lig_chan-Glu_bd"/>
    <property type="match status" value="1"/>
</dbReference>
<evidence type="ECO:0000256" key="10">
    <source>
        <dbReference type="ARBA" id="ARBA00023303"/>
    </source>
</evidence>
<evidence type="ECO:0000256" key="11">
    <source>
        <dbReference type="SAM" id="Phobius"/>
    </source>
</evidence>
<keyword evidence="4 11" id="KW-1133">Transmembrane helix</keyword>
<evidence type="ECO:0000313" key="14">
    <source>
        <dbReference type="EMBL" id="CAK9312569.1"/>
    </source>
</evidence>
<keyword evidence="5" id="KW-0406">Ion transport</keyword>
<dbReference type="CDD" id="cd13686">
    <property type="entry name" value="GluR_Plant"/>
    <property type="match status" value="1"/>
</dbReference>
<evidence type="ECO:0000256" key="1">
    <source>
        <dbReference type="ARBA" id="ARBA00004141"/>
    </source>
</evidence>
<dbReference type="InterPro" id="IPR001828">
    <property type="entry name" value="ANF_lig-bd_rcpt"/>
</dbReference>
<feature type="domain" description="Ionotropic glutamate receptor C-terminal" evidence="13">
    <location>
        <begin position="474"/>
        <end position="805"/>
    </location>
</feature>
<evidence type="ECO:0000259" key="13">
    <source>
        <dbReference type="SMART" id="SM00079"/>
    </source>
</evidence>
<protein>
    <recommendedName>
        <fullName evidence="13">Ionotropic glutamate receptor C-terminal domain-containing protein</fullName>
    </recommendedName>
</protein>
<dbReference type="Pfam" id="PF00060">
    <property type="entry name" value="Lig_chan"/>
    <property type="match status" value="1"/>
</dbReference>
<feature type="signal peptide" evidence="12">
    <location>
        <begin position="1"/>
        <end position="29"/>
    </location>
</feature>
<evidence type="ECO:0000256" key="12">
    <source>
        <dbReference type="SAM" id="SignalP"/>
    </source>
</evidence>
<dbReference type="SUPFAM" id="SSF53850">
    <property type="entry name" value="Periplasmic binding protein-like II"/>
    <property type="match status" value="1"/>
</dbReference>
<dbReference type="Gene3D" id="3.40.50.2300">
    <property type="match status" value="2"/>
</dbReference>
<name>A0ABP0XWM9_9ROSI</name>
<keyword evidence="2" id="KW-0813">Transport</keyword>
<gene>
    <name evidence="14" type="ORF">CITCOLO1_LOCUS4263</name>
</gene>
<feature type="chain" id="PRO_5045510469" description="Ionotropic glutamate receptor C-terminal domain-containing protein" evidence="12">
    <location>
        <begin position="30"/>
        <end position="912"/>
    </location>
</feature>
<dbReference type="Pfam" id="PF01094">
    <property type="entry name" value="ANF_receptor"/>
    <property type="match status" value="1"/>
</dbReference>
<keyword evidence="12" id="KW-0732">Signal</keyword>
<comment type="subcellular location">
    <subcellularLocation>
        <location evidence="1">Membrane</location>
        <topology evidence="1">Multi-pass membrane protein</topology>
    </subcellularLocation>
</comment>
<dbReference type="EMBL" id="OZ021745">
    <property type="protein sequence ID" value="CAK9312569.1"/>
    <property type="molecule type" value="Genomic_DNA"/>
</dbReference>
<feature type="transmembrane region" description="Helical" evidence="11">
    <location>
        <begin position="649"/>
        <end position="669"/>
    </location>
</feature>
<sequence length="912" mass="102533">MGERRDWVCSCLVGFLFVLVLVNLEEANATSCSHIDIGVVTDQTSSVGRQQKIAIEMALQTFPFSNSFPKLELFHNDSNGNSAPAITSALDLISIKEVSTILGAFTLQEMQLMSEINKTFIDIPIISLPVAASHVPPNHLFPLPSFIQMAHHITFHMQCTAAIVAHFKWHKVTVIYENKNDMSFNMEALTLLSNELGVFHAEIDQISAFSSSYTEAMIEEKLKTLVGHEKNKVFIVVQFSIELAKLLFHKANKMKMMENGFVWIVGDEISSHLDSLDSSTFNDMQGVIGFRTYFDHNKDSFKKFRTKFLRKYLLEYHHQEEEMKNGEPSIIAIRAYDASWAVAHAMHKLQGNFSNKQLLEEILGSEFEGLSGKIGFKNGVLMEPPTFEIIYVVGKSYKEMGFWRQKVGFLNMIENDEEISSIIVDERRSRSNNNNGVLELPRFVFLEGNAETGLIKRRINVENSEYRVIGRTLKIGVPANNTFREFVEVSYNHINGMYISGFSITVFEAVAKNLPYPLSYQLVPFNGSYDGLVQQVYEKGLDAAVGDIGIFADRFQYVDFTEPYLVSGLLMIVKEETNNWKEIWVFMETFTTTMWLILPISHIFIISIVWLVKEESDQEASGFGEMLWFSITVIFYAQKKEVKGFLARLVLGTWLFVILVITSSFTASLTSMMTVSRFAPSVVDIETLRQTNATVGCNFHSFIIRYLNDVLHIPNANIKTLFGIDDYPKAFDNGDIQAAFFITPHAKVFLAKYCKGYTTAATFDLGGLGFAFPKGSTLAVDVSTSIIELIERRKMPQLETTLLSTFNCSSSSQVDGSSSLGPWPFAGFLLLDGLSSENDGNFKCSFDDPKTVLNIGVIADNRSRVGREHIIAIQIAVEDYIFTSCYKAELLLVDSPENSAQATAKGSIDHFI</sequence>
<keyword evidence="7" id="KW-0675">Receptor</keyword>
<evidence type="ECO:0000256" key="5">
    <source>
        <dbReference type="ARBA" id="ARBA00023065"/>
    </source>
</evidence>